<dbReference type="EMBL" id="VKKZ01000010">
    <property type="protein sequence ID" value="KAA6437478.1"/>
    <property type="molecule type" value="Genomic_DNA"/>
</dbReference>
<evidence type="ECO:0000313" key="1">
    <source>
        <dbReference type="EMBL" id="KAA6437478.1"/>
    </source>
</evidence>
<proteinExistence type="predicted"/>
<protein>
    <submittedName>
        <fullName evidence="1">Uncharacterized protein</fullName>
    </submittedName>
</protein>
<evidence type="ECO:0000313" key="2">
    <source>
        <dbReference type="EMBL" id="MFA1772883.1"/>
    </source>
</evidence>
<reference evidence="1 3" key="2">
    <citation type="submission" date="2019-09" db="EMBL/GenBank/DDBJ databases">
        <title>A bacterium isolated from glacier soil.</title>
        <authorList>
            <person name="Liu Q."/>
        </authorList>
    </citation>
    <scope>NUCLEOTIDE SEQUENCE [LARGE SCALE GENOMIC DNA]</scope>
    <source>
        <strain evidence="1 3">MDT1-10-3</strain>
    </source>
</reference>
<keyword evidence="4" id="KW-1185">Reference proteome</keyword>
<reference evidence="1 3" key="1">
    <citation type="submission" date="2019-07" db="EMBL/GenBank/DDBJ databases">
        <authorList>
            <person name="Qu J.-H."/>
        </authorList>
    </citation>
    <scope>NUCLEOTIDE SEQUENCE [LARGE SCALE GENOMIC DNA]</scope>
    <source>
        <strain evidence="1 3">MDT1-10-3</strain>
    </source>
</reference>
<name>A0A5M8QQD5_9BACT</name>
<organism evidence="1 3">
    <name type="scientific">Rufibacter glacialis</name>
    <dbReference type="NCBI Taxonomy" id="1259555"/>
    <lineage>
        <taxon>Bacteria</taxon>
        <taxon>Pseudomonadati</taxon>
        <taxon>Bacteroidota</taxon>
        <taxon>Cytophagia</taxon>
        <taxon>Cytophagales</taxon>
        <taxon>Hymenobacteraceae</taxon>
        <taxon>Rufibacter</taxon>
    </lineage>
</organism>
<evidence type="ECO:0000313" key="3">
    <source>
        <dbReference type="Proteomes" id="UP000323866"/>
    </source>
</evidence>
<dbReference type="RefSeq" id="WP_149097100.1">
    <property type="nucleotide sequence ID" value="NZ_BMMG01000001.1"/>
</dbReference>
<accession>A0A5M8QQD5</accession>
<reference evidence="2 4" key="3">
    <citation type="submission" date="2024-08" db="EMBL/GenBank/DDBJ databases">
        <authorList>
            <person name="Wei W."/>
        </authorList>
    </citation>
    <scope>NUCLEOTIDE SEQUENCE [LARGE SCALE GENOMIC DNA]</scope>
    <source>
        <strain evidence="2 4">XU2</strain>
    </source>
</reference>
<comment type="caution">
    <text evidence="1">The sequence shown here is derived from an EMBL/GenBank/DDBJ whole genome shotgun (WGS) entry which is preliminary data.</text>
</comment>
<dbReference type="AlphaFoldDB" id="A0A5M8QQD5"/>
<dbReference type="EMBL" id="JBGOGF010000009">
    <property type="protein sequence ID" value="MFA1772883.1"/>
    <property type="molecule type" value="Genomic_DNA"/>
</dbReference>
<dbReference type="Proteomes" id="UP000323866">
    <property type="component" value="Unassembled WGS sequence"/>
</dbReference>
<evidence type="ECO:0000313" key="4">
    <source>
        <dbReference type="Proteomes" id="UP001570846"/>
    </source>
</evidence>
<sequence length="81" mass="9154">MKAILHQRPGNTWTFEIDFPAFTDEHLVILIEEGIKNLVSTQLSEAIGEALIIGPMDAARIMGYRTTDPVHRFIDLPDKHP</sequence>
<dbReference type="Proteomes" id="UP001570846">
    <property type="component" value="Unassembled WGS sequence"/>
</dbReference>
<gene>
    <name evidence="2" type="ORF">ACD591_16395</name>
    <name evidence="1" type="ORF">FOE74_02965</name>
</gene>